<comment type="caution">
    <text evidence="2">The sequence shown here is derived from an EMBL/GenBank/DDBJ whole genome shotgun (WGS) entry which is preliminary data.</text>
</comment>
<feature type="compositionally biased region" description="Polar residues" evidence="1">
    <location>
        <begin position="91"/>
        <end position="105"/>
    </location>
</feature>
<evidence type="ECO:0000256" key="1">
    <source>
        <dbReference type="SAM" id="MobiDB-lite"/>
    </source>
</evidence>
<evidence type="ECO:0000313" key="3">
    <source>
        <dbReference type="Proteomes" id="UP001152795"/>
    </source>
</evidence>
<dbReference type="Proteomes" id="UP001152795">
    <property type="component" value="Unassembled WGS sequence"/>
</dbReference>
<reference evidence="2" key="1">
    <citation type="submission" date="2020-04" db="EMBL/GenBank/DDBJ databases">
        <authorList>
            <person name="Alioto T."/>
            <person name="Alioto T."/>
            <person name="Gomez Garrido J."/>
        </authorList>
    </citation>
    <scope>NUCLEOTIDE SEQUENCE</scope>
    <source>
        <strain evidence="2">A484AB</strain>
    </source>
</reference>
<organism evidence="2 3">
    <name type="scientific">Paramuricea clavata</name>
    <name type="common">Red gorgonian</name>
    <name type="synonym">Violescent sea-whip</name>
    <dbReference type="NCBI Taxonomy" id="317549"/>
    <lineage>
        <taxon>Eukaryota</taxon>
        <taxon>Metazoa</taxon>
        <taxon>Cnidaria</taxon>
        <taxon>Anthozoa</taxon>
        <taxon>Octocorallia</taxon>
        <taxon>Malacalcyonacea</taxon>
        <taxon>Plexauridae</taxon>
        <taxon>Paramuricea</taxon>
    </lineage>
</organism>
<proteinExistence type="predicted"/>
<accession>A0A6S7G6D6</accession>
<keyword evidence="3" id="KW-1185">Reference proteome</keyword>
<evidence type="ECO:0000313" key="2">
    <source>
        <dbReference type="EMBL" id="CAB3984549.1"/>
    </source>
</evidence>
<dbReference type="EMBL" id="CACRXK020000753">
    <property type="protein sequence ID" value="CAB3984549.1"/>
    <property type="molecule type" value="Genomic_DNA"/>
</dbReference>
<feature type="region of interest" description="Disordered" evidence="1">
    <location>
        <begin position="48"/>
        <end position="111"/>
    </location>
</feature>
<protein>
    <submittedName>
        <fullName evidence="2">Uncharacterized protein</fullName>
    </submittedName>
</protein>
<dbReference type="AlphaFoldDB" id="A0A6S7G6D6"/>
<gene>
    <name evidence="2" type="ORF">PACLA_8A087983</name>
</gene>
<dbReference type="OrthoDB" id="5976784at2759"/>
<name>A0A6S7G6D6_PARCT</name>
<sequence length="149" mass="17006">MVWRQCVACNLKVPGSKRACVCGHVFTETKMIGRKRYSGYRALLCSRNDPQRKTLKRKNTSPRMMLQDNKKRLSGSPKTKQRPGKEMSAYSEGSTAKQTQSGQKTKPSHRYIDFNSPELIEKLHDALSDINKKIAKQSLLWMVLKSSKC</sequence>